<keyword evidence="3 9" id="KW-0479">Metal-binding</keyword>
<name>A0A1S8MB52_9CLOT</name>
<comment type="catalytic activity">
    <reaction evidence="1">
        <text>beta-D-fructose 1,6-bisphosphate + H2O = beta-D-fructose 6-phosphate + phosphate</text>
        <dbReference type="Rhea" id="RHEA:11064"/>
        <dbReference type="ChEBI" id="CHEBI:15377"/>
        <dbReference type="ChEBI" id="CHEBI:32966"/>
        <dbReference type="ChEBI" id="CHEBI:43474"/>
        <dbReference type="ChEBI" id="CHEBI:57634"/>
        <dbReference type="EC" id="3.1.3.11"/>
    </reaction>
</comment>
<dbReference type="RefSeq" id="WP_077833378.1">
    <property type="nucleotide sequence ID" value="NZ_CP096983.1"/>
</dbReference>
<evidence type="ECO:0000313" key="11">
    <source>
        <dbReference type="Proteomes" id="UP000190951"/>
    </source>
</evidence>
<dbReference type="PANTHER" id="PTHR30447">
    <property type="entry name" value="FRUCTOSE-1,6-BISPHOSPHATASE CLASS 2"/>
    <property type="match status" value="1"/>
</dbReference>
<dbReference type="PIRSF" id="PIRSF004532">
    <property type="entry name" value="GlpX"/>
    <property type="match status" value="1"/>
</dbReference>
<feature type="binding site" evidence="9">
    <location>
        <position position="88"/>
    </location>
    <ligand>
        <name>Mn(2+)</name>
        <dbReference type="ChEBI" id="CHEBI:29035"/>
        <label>2</label>
    </ligand>
</feature>
<dbReference type="GO" id="GO:0005829">
    <property type="term" value="C:cytosol"/>
    <property type="evidence" value="ECO:0007669"/>
    <property type="project" value="TreeGrafter"/>
</dbReference>
<evidence type="ECO:0000256" key="5">
    <source>
        <dbReference type="ARBA" id="ARBA00023211"/>
    </source>
</evidence>
<keyword evidence="11" id="KW-1185">Reference proteome</keyword>
<dbReference type="InterPro" id="IPR004464">
    <property type="entry name" value="FBPase_class-2/SBPase"/>
</dbReference>
<evidence type="ECO:0000256" key="7">
    <source>
        <dbReference type="ARBA" id="ARBA00024331"/>
    </source>
</evidence>
<evidence type="ECO:0000256" key="6">
    <source>
        <dbReference type="ARBA" id="ARBA00023277"/>
    </source>
</evidence>
<evidence type="ECO:0000256" key="4">
    <source>
        <dbReference type="ARBA" id="ARBA00022801"/>
    </source>
</evidence>
<gene>
    <name evidence="10" type="primary">glpX</name>
    <name evidence="10" type="ORF">CROST_017760</name>
</gene>
<dbReference type="PANTHER" id="PTHR30447:SF0">
    <property type="entry name" value="FRUCTOSE-1,6-BISPHOSPHATASE 1 CLASS 2-RELATED"/>
    <property type="match status" value="1"/>
</dbReference>
<keyword evidence="4 10" id="KW-0378">Hydrolase</keyword>
<dbReference type="GO" id="GO:0046872">
    <property type="term" value="F:metal ion binding"/>
    <property type="evidence" value="ECO:0007669"/>
    <property type="project" value="UniProtKB-KW"/>
</dbReference>
<accession>A0A1S8MB52</accession>
<comment type="similarity">
    <text evidence="2 8">Belongs to the FBPase class 2 family.</text>
</comment>
<organism evidence="10 11">
    <name type="scientific">Clostridium felsineum</name>
    <dbReference type="NCBI Taxonomy" id="36839"/>
    <lineage>
        <taxon>Bacteria</taxon>
        <taxon>Bacillati</taxon>
        <taxon>Bacillota</taxon>
        <taxon>Clostridia</taxon>
        <taxon>Eubacteriales</taxon>
        <taxon>Clostridiaceae</taxon>
        <taxon>Clostridium</taxon>
    </lineage>
</organism>
<dbReference type="Gene3D" id="3.30.540.10">
    <property type="entry name" value="Fructose-1,6-Bisphosphatase, subunit A, domain 1"/>
    <property type="match status" value="1"/>
</dbReference>
<feature type="binding site" evidence="9">
    <location>
        <position position="216"/>
    </location>
    <ligand>
        <name>Mn(2+)</name>
        <dbReference type="ChEBI" id="CHEBI:29035"/>
        <label>2</label>
    </ligand>
</feature>
<dbReference type="CDD" id="cd01516">
    <property type="entry name" value="FBPase_glpX"/>
    <property type="match status" value="1"/>
</dbReference>
<reference evidence="10 11" key="1">
    <citation type="submission" date="2022-04" db="EMBL/GenBank/DDBJ databases">
        <title>Genome sequence of C. roseum typestrain.</title>
        <authorList>
            <person name="Poehlein A."/>
            <person name="Schoch T."/>
            <person name="Duerre P."/>
            <person name="Daniel R."/>
        </authorList>
    </citation>
    <scope>NUCLEOTIDE SEQUENCE [LARGE SCALE GENOMIC DNA]</scope>
    <source>
        <strain evidence="10 11">DSM 7320</strain>
    </source>
</reference>
<dbReference type="GO" id="GO:0006094">
    <property type="term" value="P:gluconeogenesis"/>
    <property type="evidence" value="ECO:0007669"/>
    <property type="project" value="InterPro"/>
</dbReference>
<keyword evidence="5 9" id="KW-0464">Manganese</keyword>
<sequence length="324" mass="34957">MFDNDISMSLVRVTEAAALQSSKYMGRGDKIGADQAAVDGMEKAFSFMPVRGQVVIGEGELDEAPMLYIGQKLGMWKEYMPEMDIAVDPLDGTILISKGLPNAIAVIAMGPKGSLLHAPDMYMKKIAVGPGAKGAIDINKTPEENILNVAKALNKDISELTVIVQERERHDYIVKAAIEVGARVKLFGEGDVAAALACGFEDTGIDILMGIGGAPEGVIAAAAMKCMGGEMQAQLVPHTQEEIDRCHKMGIDDVNKIFMIDDLVKSDNVFFAATAITECDLLKGIVFSKNERAKTHSIIMRSKTGTIRFVEAIHDLNKSKLVIE</sequence>
<dbReference type="EMBL" id="CP096983">
    <property type="protein sequence ID" value="URZ11060.1"/>
    <property type="molecule type" value="Genomic_DNA"/>
</dbReference>
<dbReference type="KEGG" id="crw:CROST_017760"/>
<evidence type="ECO:0000256" key="2">
    <source>
        <dbReference type="ARBA" id="ARBA00008989"/>
    </source>
</evidence>
<dbReference type="GO" id="GO:0006071">
    <property type="term" value="P:glycerol metabolic process"/>
    <property type="evidence" value="ECO:0007669"/>
    <property type="project" value="InterPro"/>
</dbReference>
<evidence type="ECO:0000256" key="1">
    <source>
        <dbReference type="ARBA" id="ARBA00001273"/>
    </source>
</evidence>
<evidence type="ECO:0000313" key="10">
    <source>
        <dbReference type="EMBL" id="URZ11060.1"/>
    </source>
</evidence>
<protein>
    <recommendedName>
        <fullName evidence="8">Fructose-1,6-bisphosphatase</fullName>
    </recommendedName>
</protein>
<feature type="binding site" evidence="9">
    <location>
        <position position="58"/>
    </location>
    <ligand>
        <name>Mn(2+)</name>
        <dbReference type="ChEBI" id="CHEBI:29035"/>
        <label>1</label>
    </ligand>
</feature>
<feature type="binding site" evidence="9">
    <location>
        <position position="34"/>
    </location>
    <ligand>
        <name>Mn(2+)</name>
        <dbReference type="ChEBI" id="CHEBI:29035"/>
        <label>1</label>
    </ligand>
</feature>
<dbReference type="GO" id="GO:0030388">
    <property type="term" value="P:fructose 1,6-bisphosphate metabolic process"/>
    <property type="evidence" value="ECO:0007669"/>
    <property type="project" value="TreeGrafter"/>
</dbReference>
<evidence type="ECO:0000256" key="8">
    <source>
        <dbReference type="PIRNR" id="PIRNR004532"/>
    </source>
</evidence>
<comment type="cofactor">
    <cofactor evidence="9">
        <name>Mn(2+)</name>
        <dbReference type="ChEBI" id="CHEBI:29035"/>
    </cofactor>
</comment>
<feature type="binding site" evidence="9">
    <location>
        <position position="91"/>
    </location>
    <ligand>
        <name>Mn(2+)</name>
        <dbReference type="ChEBI" id="CHEBI:29035"/>
        <label>2</label>
    </ligand>
</feature>
<proteinExistence type="inferred from homology"/>
<dbReference type="AlphaFoldDB" id="A0A1S8MB52"/>
<dbReference type="Pfam" id="PF03320">
    <property type="entry name" value="FBPase_glpX"/>
    <property type="match status" value="1"/>
</dbReference>
<comment type="pathway">
    <text evidence="7">Carbohydrate biosynthesis.</text>
</comment>
<dbReference type="Gene3D" id="3.40.190.90">
    <property type="match status" value="1"/>
</dbReference>
<evidence type="ECO:0000256" key="9">
    <source>
        <dbReference type="PIRSR" id="PIRSR004532-1"/>
    </source>
</evidence>
<dbReference type="FunFam" id="3.40.190.90:FF:000001">
    <property type="entry name" value="Fructose-1,6-bisphosphatase"/>
    <property type="match status" value="1"/>
</dbReference>
<dbReference type="Proteomes" id="UP000190951">
    <property type="component" value="Chromosome"/>
</dbReference>
<dbReference type="GO" id="GO:0042132">
    <property type="term" value="F:fructose 1,6-bisphosphate 1-phosphatase activity"/>
    <property type="evidence" value="ECO:0007669"/>
    <property type="project" value="UniProtKB-EC"/>
</dbReference>
<evidence type="ECO:0000256" key="3">
    <source>
        <dbReference type="ARBA" id="ARBA00022723"/>
    </source>
</evidence>
<dbReference type="NCBIfam" id="TIGR00330">
    <property type="entry name" value="glpX"/>
    <property type="match status" value="1"/>
</dbReference>
<keyword evidence="6 8" id="KW-0119">Carbohydrate metabolism</keyword>
<dbReference type="SUPFAM" id="SSF56655">
    <property type="entry name" value="Carbohydrate phosphatase"/>
    <property type="match status" value="1"/>
</dbReference>
<dbReference type="STRING" id="84029.CROST_33870"/>